<reference evidence="1" key="1">
    <citation type="submission" date="2021-03" db="EMBL/GenBank/DDBJ databases">
        <authorList>
            <person name="Tagirdzhanova G."/>
        </authorList>
    </citation>
    <scope>NUCLEOTIDE SEQUENCE</scope>
</reference>
<sequence length="302" mass="35304">MPVRSLRLPVLASCQQLFDELSQRILLDSFVYIHLEKSKTYTHPTNISSYSAFINPMLVQNVWIDLMAGDEYDDPITLSPKLMECTSSLYHRTTLHILIHVESRPFYVPILHQTLLQSFRSFTSFRTVRFRTAMFVTPNWIPENDRERAKGNHIAAAHFTYQLRIPSCLNQQLSPALGKATFGRNEFGSPKWIEFHPRRPQELDEPAYSPKRHMFWCPLHMPRGWKPNGSRHPWQQDYKEPDKSHAEMMEAKAKEEMQVDQGLKSIAEILGDMPDSEAGPVWEIVRNRWPARHSDSCMDRLW</sequence>
<dbReference type="EMBL" id="CAJPDT010000083">
    <property type="protein sequence ID" value="CAF9935348.1"/>
    <property type="molecule type" value="Genomic_DNA"/>
</dbReference>
<gene>
    <name evidence="1" type="ORF">IMSHALPRED_010194</name>
</gene>
<comment type="caution">
    <text evidence="1">The sequence shown here is derived from an EMBL/GenBank/DDBJ whole genome shotgun (WGS) entry which is preliminary data.</text>
</comment>
<proteinExistence type="predicted"/>
<organism evidence="1 2">
    <name type="scientific">Imshaugia aleurites</name>
    <dbReference type="NCBI Taxonomy" id="172621"/>
    <lineage>
        <taxon>Eukaryota</taxon>
        <taxon>Fungi</taxon>
        <taxon>Dikarya</taxon>
        <taxon>Ascomycota</taxon>
        <taxon>Pezizomycotina</taxon>
        <taxon>Lecanoromycetes</taxon>
        <taxon>OSLEUM clade</taxon>
        <taxon>Lecanoromycetidae</taxon>
        <taxon>Lecanorales</taxon>
        <taxon>Lecanorineae</taxon>
        <taxon>Parmeliaceae</taxon>
        <taxon>Imshaugia</taxon>
    </lineage>
</organism>
<dbReference type="Proteomes" id="UP000664534">
    <property type="component" value="Unassembled WGS sequence"/>
</dbReference>
<name>A0A8H3IWC3_9LECA</name>
<protein>
    <submittedName>
        <fullName evidence="1">Uncharacterized protein</fullName>
    </submittedName>
</protein>
<evidence type="ECO:0000313" key="1">
    <source>
        <dbReference type="EMBL" id="CAF9935348.1"/>
    </source>
</evidence>
<evidence type="ECO:0000313" key="2">
    <source>
        <dbReference type="Proteomes" id="UP000664534"/>
    </source>
</evidence>
<keyword evidence="2" id="KW-1185">Reference proteome</keyword>
<dbReference type="AlphaFoldDB" id="A0A8H3IWC3"/>
<accession>A0A8H3IWC3</accession>